<proteinExistence type="predicted"/>
<evidence type="ECO:0000313" key="4">
    <source>
        <dbReference type="EMBL" id="EFO81469.1"/>
    </source>
</evidence>
<dbReference type="OrthoDB" id="9785285at2"/>
<dbReference type="InterPro" id="IPR006037">
    <property type="entry name" value="RCK_C"/>
</dbReference>
<feature type="domain" description="RCK N-terminal" evidence="2">
    <location>
        <begin position="398"/>
        <end position="521"/>
    </location>
</feature>
<comment type="caution">
    <text evidence="4">The sequence shown here is derived from an EMBL/GenBank/DDBJ whole genome shotgun (WGS) entry which is preliminary data.</text>
</comment>
<dbReference type="PROSITE" id="PS51202">
    <property type="entry name" value="RCK_C"/>
    <property type="match status" value="2"/>
</dbReference>
<keyword evidence="5" id="KW-1185">Reference proteome</keyword>
<dbReference type="GO" id="GO:0006813">
    <property type="term" value="P:potassium ion transport"/>
    <property type="evidence" value="ECO:0007669"/>
    <property type="project" value="InterPro"/>
</dbReference>
<dbReference type="InterPro" id="IPR003148">
    <property type="entry name" value="RCK_N"/>
</dbReference>
<dbReference type="SUPFAM" id="SSF116726">
    <property type="entry name" value="TrkA C-terminal domain-like"/>
    <property type="match status" value="1"/>
</dbReference>
<dbReference type="EMBL" id="ADVR01000012">
    <property type="protein sequence ID" value="EFO81469.1"/>
    <property type="molecule type" value="Genomic_DNA"/>
</dbReference>
<evidence type="ECO:0000313" key="5">
    <source>
        <dbReference type="Proteomes" id="UP000054010"/>
    </source>
</evidence>
<dbReference type="Gene3D" id="3.30.70.1450">
    <property type="entry name" value="Regulator of K+ conductance, C-terminal domain"/>
    <property type="match status" value="1"/>
</dbReference>
<feature type="transmembrane region" description="Helical" evidence="1">
    <location>
        <begin position="112"/>
        <end position="130"/>
    </location>
</feature>
<dbReference type="InterPro" id="IPR050721">
    <property type="entry name" value="Trk_Ktr_HKT_K-transport"/>
</dbReference>
<organism evidence="4 5">
    <name type="scientific">Oscillochloris trichoides DG-6</name>
    <dbReference type="NCBI Taxonomy" id="765420"/>
    <lineage>
        <taxon>Bacteria</taxon>
        <taxon>Bacillati</taxon>
        <taxon>Chloroflexota</taxon>
        <taxon>Chloroflexia</taxon>
        <taxon>Chloroflexales</taxon>
        <taxon>Chloroflexineae</taxon>
        <taxon>Oscillochloridaceae</taxon>
        <taxon>Oscillochloris</taxon>
    </lineage>
</organism>
<evidence type="ECO:0000259" key="2">
    <source>
        <dbReference type="PROSITE" id="PS51201"/>
    </source>
</evidence>
<dbReference type="STRING" id="765420.OSCT_0751"/>
<feature type="domain" description="RCK C-terminal" evidence="3">
    <location>
        <begin position="540"/>
        <end position="613"/>
    </location>
</feature>
<dbReference type="Pfam" id="PF02254">
    <property type="entry name" value="TrkA_N"/>
    <property type="match status" value="2"/>
</dbReference>
<feature type="domain" description="RCK C-terminal" evidence="3">
    <location>
        <begin position="298"/>
        <end position="379"/>
    </location>
</feature>
<dbReference type="HOGENOM" id="CLU_482095_0_0_0"/>
<dbReference type="Pfam" id="PF02080">
    <property type="entry name" value="TrkA_C"/>
    <property type="match status" value="1"/>
</dbReference>
<feature type="transmembrane region" description="Helical" evidence="1">
    <location>
        <begin position="51"/>
        <end position="73"/>
    </location>
</feature>
<feature type="domain" description="RCK N-terminal" evidence="2">
    <location>
        <begin position="159"/>
        <end position="282"/>
    </location>
</feature>
<dbReference type="eggNOG" id="COG1226">
    <property type="taxonomic scope" value="Bacteria"/>
</dbReference>
<sequence length="613" mass="67442">MPPRSTPTKPRPSASEDEVRLDRLRQRRRRYPLWRLVWANLRDDLRLLKRAWFSLSALLLVLSSGTLYLYWAYFPQHCQTDGSDCGVDLAQALYETLQLLIFQSGLAFPPDLVGRLLFFAIPLLGLFFLLQSAIDLSRLIFDKSANPEIWQIALARTFSNHVIIAGLGRVGYRTALQLLDAGYEVVVIEADWASEFVATLLQLKVPVVRGDARDPQILRQAGATRARGLIAAINDDLRNIEIVLTARRIAPDLQTVLRIYNRELDANLERSFGPNTAFCISMLSAPTFAAAALSREIVQVLNLPEGLLGISELTVAPESSLSGFVRSIEEQYGVRVLRHRDPHGRERRPGFMQQFAAGDVVLMIGRLENLERARLANVPQSKTGFLRPLVHQATGPTLNGVIVCGMGQVGLQVIRLLLANAPHAEIVAICTPDTPARIVAEISQLGVRVVKGDARLPHVLAEAGLERAYALASLYSNDLLNVQVGMAARSQRPDLHLVLRVFSDVLAERLAVLFGINTAYSTSALAAPALAAAAIRYDVGYAFDVGERILATRVLHVADGDALLGQRVADLREARGQLVICLRRSGSSFVPPGLEERLQPGDEVVVVGDIRRN</sequence>
<gene>
    <name evidence="4" type="ORF">OSCT_0751</name>
</gene>
<dbReference type="SUPFAM" id="SSF51735">
    <property type="entry name" value="NAD(P)-binding Rossmann-fold domains"/>
    <property type="match status" value="2"/>
</dbReference>
<dbReference type="AlphaFoldDB" id="E1IBQ0"/>
<evidence type="ECO:0000256" key="1">
    <source>
        <dbReference type="SAM" id="Phobius"/>
    </source>
</evidence>
<dbReference type="GO" id="GO:0008324">
    <property type="term" value="F:monoatomic cation transmembrane transporter activity"/>
    <property type="evidence" value="ECO:0007669"/>
    <property type="project" value="InterPro"/>
</dbReference>
<protein>
    <submittedName>
        <fullName evidence="4">TrkA-N domain protein</fullName>
    </submittedName>
</protein>
<dbReference type="PANTHER" id="PTHR43833">
    <property type="entry name" value="POTASSIUM CHANNEL PROTEIN 2-RELATED-RELATED"/>
    <property type="match status" value="1"/>
</dbReference>
<keyword evidence="1" id="KW-0472">Membrane</keyword>
<keyword evidence="1" id="KW-0812">Transmembrane</keyword>
<dbReference type="Gene3D" id="3.40.50.720">
    <property type="entry name" value="NAD(P)-binding Rossmann-like Domain"/>
    <property type="match status" value="2"/>
</dbReference>
<dbReference type="Proteomes" id="UP000054010">
    <property type="component" value="Unassembled WGS sequence"/>
</dbReference>
<name>E1IBQ0_9CHLR</name>
<keyword evidence="1" id="KW-1133">Transmembrane helix</keyword>
<dbReference type="PROSITE" id="PS51201">
    <property type="entry name" value="RCK_N"/>
    <property type="match status" value="2"/>
</dbReference>
<dbReference type="InterPro" id="IPR036291">
    <property type="entry name" value="NAD(P)-bd_dom_sf"/>
</dbReference>
<dbReference type="InterPro" id="IPR036721">
    <property type="entry name" value="RCK_C_sf"/>
</dbReference>
<reference evidence="4 5" key="1">
    <citation type="journal article" date="2011" name="J. Bacteriol.">
        <title>Draft genome sequence of the anoxygenic filamentous phototrophic bacterium Oscillochloris trichoides subsp. DG-6.</title>
        <authorList>
            <person name="Kuznetsov B.B."/>
            <person name="Ivanovsky R.N."/>
            <person name="Keppen O.I."/>
            <person name="Sukhacheva M.V."/>
            <person name="Bumazhkin B.K."/>
            <person name="Patutina E.O."/>
            <person name="Beletsky A.V."/>
            <person name="Mardanov A.V."/>
            <person name="Baslerov R.V."/>
            <person name="Panteleeva A.N."/>
            <person name="Kolganova T.V."/>
            <person name="Ravin N.V."/>
            <person name="Skryabin K.G."/>
        </authorList>
    </citation>
    <scope>NUCLEOTIDE SEQUENCE [LARGE SCALE GENOMIC DNA]</scope>
    <source>
        <strain evidence="4 5">DG-6</strain>
    </source>
</reference>
<accession>E1IBQ0</accession>
<evidence type="ECO:0000259" key="3">
    <source>
        <dbReference type="PROSITE" id="PS51202"/>
    </source>
</evidence>
<dbReference type="PANTHER" id="PTHR43833:SF11">
    <property type="entry name" value="VOLTAGE-GATED POTASSIUM CHANNEL KCH"/>
    <property type="match status" value="1"/>
</dbReference>